<name>A0A9W6CQ88_9MICO</name>
<dbReference type="EMBL" id="BSDP01000001">
    <property type="protein sequence ID" value="GLI26861.1"/>
    <property type="molecule type" value="Genomic_DNA"/>
</dbReference>
<evidence type="ECO:0000256" key="1">
    <source>
        <dbReference type="SAM" id="MobiDB-lite"/>
    </source>
</evidence>
<dbReference type="Pfam" id="PF14012">
    <property type="entry name" value="DUF4229"/>
    <property type="match status" value="1"/>
</dbReference>
<feature type="transmembrane region" description="Helical" evidence="2">
    <location>
        <begin position="35"/>
        <end position="53"/>
    </location>
</feature>
<dbReference type="Proteomes" id="UP001144396">
    <property type="component" value="Unassembled WGS sequence"/>
</dbReference>
<keyword evidence="2" id="KW-1133">Transmembrane helix</keyword>
<protein>
    <recommendedName>
        <fullName evidence="5">DUF4229 domain-containing protein</fullName>
    </recommendedName>
</protein>
<evidence type="ECO:0000313" key="4">
    <source>
        <dbReference type="Proteomes" id="UP001144396"/>
    </source>
</evidence>
<evidence type="ECO:0000313" key="3">
    <source>
        <dbReference type="EMBL" id="GLI26861.1"/>
    </source>
</evidence>
<accession>A0A9W6CQ88</accession>
<sequence length="113" mass="12105">MGVRSVPNWVTYTALRLLAFAVPLTVLLIAGVNPWISSLVAALFGLSVSVIFLRRPRDTMSEQIYAARHRETPVVHEDDAAEDAAVDAAESAGSDASGRPEASAPQRSTDAER</sequence>
<proteinExistence type="predicted"/>
<evidence type="ECO:0008006" key="5">
    <source>
        <dbReference type="Google" id="ProtNLM"/>
    </source>
</evidence>
<feature type="compositionally biased region" description="Low complexity" evidence="1">
    <location>
        <begin position="86"/>
        <end position="97"/>
    </location>
</feature>
<keyword evidence="2" id="KW-0472">Membrane</keyword>
<dbReference type="InterPro" id="IPR025323">
    <property type="entry name" value="DUF4229"/>
</dbReference>
<reference evidence="3" key="1">
    <citation type="submission" date="2022-12" db="EMBL/GenBank/DDBJ databases">
        <title>Reference genome sequencing for broad-spectrum identification of bacterial and archaeal isolates by mass spectrometry.</title>
        <authorList>
            <person name="Sekiguchi Y."/>
            <person name="Tourlousse D.M."/>
        </authorList>
    </citation>
    <scope>NUCLEOTIDE SEQUENCE</scope>
    <source>
        <strain evidence="3">14</strain>
    </source>
</reference>
<feature type="transmembrane region" description="Helical" evidence="2">
    <location>
        <begin position="9"/>
        <end position="29"/>
    </location>
</feature>
<dbReference type="AlphaFoldDB" id="A0A9W6CQ88"/>
<keyword evidence="2" id="KW-0812">Transmembrane</keyword>
<feature type="region of interest" description="Disordered" evidence="1">
    <location>
        <begin position="71"/>
        <end position="113"/>
    </location>
</feature>
<evidence type="ECO:0000256" key="2">
    <source>
        <dbReference type="SAM" id="Phobius"/>
    </source>
</evidence>
<comment type="caution">
    <text evidence="3">The sequence shown here is derived from an EMBL/GenBank/DDBJ whole genome shotgun (WGS) entry which is preliminary data.</text>
</comment>
<keyword evidence="4" id="KW-1185">Reference proteome</keyword>
<gene>
    <name evidence="3" type="ORF">ARHIZOSPH14_11030</name>
</gene>
<organism evidence="3 4">
    <name type="scientific">Agromyces rhizosphaerae</name>
    <dbReference type="NCBI Taxonomy" id="88374"/>
    <lineage>
        <taxon>Bacteria</taxon>
        <taxon>Bacillati</taxon>
        <taxon>Actinomycetota</taxon>
        <taxon>Actinomycetes</taxon>
        <taxon>Micrococcales</taxon>
        <taxon>Microbacteriaceae</taxon>
        <taxon>Agromyces</taxon>
    </lineage>
</organism>